<sequence>MAGMLPGVEAARRRRFHNSNPIDGAGASTTRPSSFLFVCKQLLTSTQHLSLLFHGEESGRGGEAGCCGERSKEEIGSQTAHLFEIGDQEVLMAY</sequence>
<reference evidence="2" key="1">
    <citation type="submission" date="2020-06" db="EMBL/GenBank/DDBJ databases">
        <authorList>
            <person name="Li T."/>
            <person name="Hu X."/>
            <person name="Zhang T."/>
            <person name="Song X."/>
            <person name="Zhang H."/>
            <person name="Dai N."/>
            <person name="Sheng W."/>
            <person name="Hou X."/>
            <person name="Wei L."/>
        </authorList>
    </citation>
    <scope>NUCLEOTIDE SEQUENCE</scope>
    <source>
        <strain evidence="2">G02</strain>
        <tissue evidence="2">Leaf</tissue>
    </source>
</reference>
<evidence type="ECO:0000313" key="2">
    <source>
        <dbReference type="EMBL" id="KAL0315448.1"/>
    </source>
</evidence>
<dbReference type="EMBL" id="JACGWJ010000025">
    <property type="protein sequence ID" value="KAL0315448.1"/>
    <property type="molecule type" value="Genomic_DNA"/>
</dbReference>
<reference evidence="2" key="2">
    <citation type="journal article" date="2024" name="Plant">
        <title>Genomic evolution and insights into agronomic trait innovations of Sesamum species.</title>
        <authorList>
            <person name="Miao H."/>
            <person name="Wang L."/>
            <person name="Qu L."/>
            <person name="Liu H."/>
            <person name="Sun Y."/>
            <person name="Le M."/>
            <person name="Wang Q."/>
            <person name="Wei S."/>
            <person name="Zheng Y."/>
            <person name="Lin W."/>
            <person name="Duan Y."/>
            <person name="Cao H."/>
            <person name="Xiong S."/>
            <person name="Wang X."/>
            <person name="Wei L."/>
            <person name="Li C."/>
            <person name="Ma Q."/>
            <person name="Ju M."/>
            <person name="Zhao R."/>
            <person name="Li G."/>
            <person name="Mu C."/>
            <person name="Tian Q."/>
            <person name="Mei H."/>
            <person name="Zhang T."/>
            <person name="Gao T."/>
            <person name="Zhang H."/>
        </authorList>
    </citation>
    <scope>NUCLEOTIDE SEQUENCE</scope>
    <source>
        <strain evidence="2">G02</strain>
    </source>
</reference>
<accession>A0AAW2L9D3</accession>
<dbReference type="AlphaFoldDB" id="A0AAW2L9D3"/>
<name>A0AAW2L9D3_SESRA</name>
<protein>
    <submittedName>
        <fullName evidence="2">Uncharacterized protein</fullName>
    </submittedName>
</protein>
<evidence type="ECO:0000256" key="1">
    <source>
        <dbReference type="SAM" id="MobiDB-lite"/>
    </source>
</evidence>
<gene>
    <name evidence="2" type="ORF">Sradi_5423000</name>
</gene>
<organism evidence="2">
    <name type="scientific">Sesamum radiatum</name>
    <name type="common">Black benniseed</name>
    <dbReference type="NCBI Taxonomy" id="300843"/>
    <lineage>
        <taxon>Eukaryota</taxon>
        <taxon>Viridiplantae</taxon>
        <taxon>Streptophyta</taxon>
        <taxon>Embryophyta</taxon>
        <taxon>Tracheophyta</taxon>
        <taxon>Spermatophyta</taxon>
        <taxon>Magnoliopsida</taxon>
        <taxon>eudicotyledons</taxon>
        <taxon>Gunneridae</taxon>
        <taxon>Pentapetalae</taxon>
        <taxon>asterids</taxon>
        <taxon>lamiids</taxon>
        <taxon>Lamiales</taxon>
        <taxon>Pedaliaceae</taxon>
        <taxon>Sesamum</taxon>
    </lineage>
</organism>
<comment type="caution">
    <text evidence="2">The sequence shown here is derived from an EMBL/GenBank/DDBJ whole genome shotgun (WGS) entry which is preliminary data.</text>
</comment>
<feature type="region of interest" description="Disordered" evidence="1">
    <location>
        <begin position="1"/>
        <end position="30"/>
    </location>
</feature>
<proteinExistence type="predicted"/>